<dbReference type="KEGG" id="ncs:NCAS_0C03210"/>
<reference evidence="9 10" key="1">
    <citation type="journal article" date="2011" name="Proc. Natl. Acad. Sci. U.S.A.">
        <title>Evolutionary erosion of yeast sex chromosomes by mating-type switching accidents.</title>
        <authorList>
            <person name="Gordon J.L."/>
            <person name="Armisen D."/>
            <person name="Proux-Wera E."/>
            <person name="Oheigeartaigh S.S."/>
            <person name="Byrne K.P."/>
            <person name="Wolfe K.H."/>
        </authorList>
    </citation>
    <scope>NUCLEOTIDE SEQUENCE [LARGE SCALE GENOMIC DNA]</scope>
    <source>
        <strain evidence="10">ATCC 76901 / BCRC 22586 / CBS 4309 / NBRC 1992 / NRRL Y-12630</strain>
    </source>
</reference>
<evidence type="ECO:0000256" key="3">
    <source>
        <dbReference type="ARBA" id="ARBA00022763"/>
    </source>
</evidence>
<dbReference type="RefSeq" id="XP_003675676.1">
    <property type="nucleotide sequence ID" value="XM_003675628.1"/>
</dbReference>
<keyword evidence="10" id="KW-1185">Reference proteome</keyword>
<evidence type="ECO:0000313" key="10">
    <source>
        <dbReference type="Proteomes" id="UP000001640"/>
    </source>
</evidence>
<feature type="compositionally biased region" description="Low complexity" evidence="8">
    <location>
        <begin position="59"/>
        <end position="70"/>
    </location>
</feature>
<protein>
    <recommendedName>
        <fullName evidence="7">Structure-specific endonuclease subunit SLX4</fullName>
    </recommendedName>
</protein>
<dbReference type="GO" id="GO:0033557">
    <property type="term" value="C:Slx1-Slx4 complex"/>
    <property type="evidence" value="ECO:0007669"/>
    <property type="project" value="InterPro"/>
</dbReference>
<dbReference type="Pfam" id="PF09494">
    <property type="entry name" value="Slx4"/>
    <property type="match status" value="1"/>
</dbReference>
<comment type="subcellular location">
    <subcellularLocation>
        <location evidence="1">Nucleus</location>
    </subcellularLocation>
</comment>
<dbReference type="GO" id="GO:0006260">
    <property type="term" value="P:DNA replication"/>
    <property type="evidence" value="ECO:0007669"/>
    <property type="project" value="InterPro"/>
</dbReference>
<evidence type="ECO:0000256" key="1">
    <source>
        <dbReference type="ARBA" id="ARBA00004123"/>
    </source>
</evidence>
<keyword evidence="6" id="KW-0539">Nucleus</keyword>
<feature type="compositionally biased region" description="Basic residues" evidence="8">
    <location>
        <begin position="172"/>
        <end position="183"/>
    </location>
</feature>
<dbReference type="FunCoup" id="G0VCV0">
    <property type="interactions" value="55"/>
</dbReference>
<dbReference type="GO" id="GO:0006281">
    <property type="term" value="P:DNA repair"/>
    <property type="evidence" value="ECO:0007669"/>
    <property type="project" value="UniProtKB-KW"/>
</dbReference>
<dbReference type="InParanoid" id="G0VCV0"/>
<evidence type="ECO:0000256" key="4">
    <source>
        <dbReference type="ARBA" id="ARBA00023172"/>
    </source>
</evidence>
<accession>G0VCV0</accession>
<gene>
    <name evidence="9" type="primary">NCAS0C03210</name>
    <name evidence="9" type="ordered locus">NCAS_0C03210</name>
</gene>
<dbReference type="OrthoDB" id="4066789at2759"/>
<evidence type="ECO:0000256" key="7">
    <source>
        <dbReference type="ARBA" id="ARBA00029496"/>
    </source>
</evidence>
<evidence type="ECO:0000256" key="2">
    <source>
        <dbReference type="ARBA" id="ARBA00006661"/>
    </source>
</evidence>
<comment type="similarity">
    <text evidence="2">Belongs to the SLX4 family.</text>
</comment>
<dbReference type="OMA" id="FMNTQIQ"/>
<keyword evidence="5" id="KW-0234">DNA repair</keyword>
<feature type="region of interest" description="Disordered" evidence="8">
    <location>
        <begin position="165"/>
        <end position="186"/>
    </location>
</feature>
<dbReference type="InterPro" id="IPR018574">
    <property type="entry name" value="Structure-sp_endonuc_su_Slx4"/>
</dbReference>
<organism evidence="9 10">
    <name type="scientific">Naumovozyma castellii</name>
    <name type="common">Yeast</name>
    <name type="synonym">Saccharomyces castellii</name>
    <dbReference type="NCBI Taxonomy" id="27288"/>
    <lineage>
        <taxon>Eukaryota</taxon>
        <taxon>Fungi</taxon>
        <taxon>Dikarya</taxon>
        <taxon>Ascomycota</taxon>
        <taxon>Saccharomycotina</taxon>
        <taxon>Saccharomycetes</taxon>
        <taxon>Saccharomycetales</taxon>
        <taxon>Saccharomycetaceae</taxon>
        <taxon>Naumovozyma</taxon>
    </lineage>
</organism>
<evidence type="ECO:0000256" key="8">
    <source>
        <dbReference type="SAM" id="MobiDB-lite"/>
    </source>
</evidence>
<dbReference type="GO" id="GO:0006310">
    <property type="term" value="P:DNA recombination"/>
    <property type="evidence" value="ECO:0007669"/>
    <property type="project" value="UniProtKB-KW"/>
</dbReference>
<dbReference type="HOGENOM" id="CLU_022388_0_0_1"/>
<dbReference type="GeneID" id="96902893"/>
<keyword evidence="4" id="KW-0233">DNA recombination</keyword>
<evidence type="ECO:0000256" key="6">
    <source>
        <dbReference type="ARBA" id="ARBA00023242"/>
    </source>
</evidence>
<reference key="2">
    <citation type="submission" date="2011-08" db="EMBL/GenBank/DDBJ databases">
        <title>Genome sequence of Naumovozyma castellii.</title>
        <authorList>
            <person name="Gordon J.L."/>
            <person name="Armisen D."/>
            <person name="Proux-Wera E."/>
            <person name="OhEigeartaigh S.S."/>
            <person name="Byrne K.P."/>
            <person name="Wolfe K.H."/>
        </authorList>
    </citation>
    <scope>NUCLEOTIDE SEQUENCE</scope>
    <source>
        <strain>Type strain:CBS 4309</strain>
    </source>
</reference>
<evidence type="ECO:0000313" key="9">
    <source>
        <dbReference type="EMBL" id="CCC69311.1"/>
    </source>
</evidence>
<name>G0VCV0_NAUCA</name>
<sequence length="758" mass="85054">MDWKRAERNLKLLSELQDKDALNSPDMMAPALVGTQVPDMNMSSSSDESSDEKPTLPKETGTTENSTTNSILPGPELTPQIPNNQLGDNSLIRHNHTELTESIPNSQEIAEDVENRHIITKVTELPSDQIFLNTQLQSRLDEAEEESLLKSKLIHFKYSDHVEKTKVSPQKVTKRPSKRKSKTKNITQHSIEQFEKTRAQNLLKQLSGKHKKVRDIIRVQANTDKTTSQKRATTISSLEFDTYNECEWKYILGIVLQKFPDAKKHEMLDVFNYLYGDAIEVPSSESLWASSQLPPHMKSVDRHESKLSATSVNCLLADAGNENRSQMVNVLSLSQVMDDKSETSFHKYVCLSQDANVIDPIMSSDGDEHPIKENIIAINDDPVISSSEANENSDNELNIHVHEPMKDVEKDDVLIVSDSCDDVDVNDLIHLDYDPDFLKPCRDPPHTILFDSISVVSDSADEISGPIIPIDIPASSSSDSDMNDDNKMTINFPSQSPTPGTSPQQDEIIDLTQESFKAVGRLISPVRPPTLPPTEQTIQVPATRTSTILGTTNLENPSTIIANCGQTSGADQIRFIISKNELKQYEENCLEKQFQYNRDNIIVSDSEDEPLSGTENILLKVHANNNNGTISPMKSPMRKIQQSDIIESQSAQKLRESMKEIGLKPVRSKTEMIESLKAASRMTDNEEFEKINKASIFAHLTELIETDATLLERIYCFEAIPVDHLLKRLTELDPFIDHLDKMTIKEWADSQGICLRNG</sequence>
<dbReference type="STRING" id="1064592.G0VCV0"/>
<dbReference type="AlphaFoldDB" id="G0VCV0"/>
<dbReference type="EMBL" id="HE576754">
    <property type="protein sequence ID" value="CCC69311.1"/>
    <property type="molecule type" value="Genomic_DNA"/>
</dbReference>
<dbReference type="Proteomes" id="UP000001640">
    <property type="component" value="Chromosome 3"/>
</dbReference>
<evidence type="ECO:0000256" key="5">
    <source>
        <dbReference type="ARBA" id="ARBA00023204"/>
    </source>
</evidence>
<dbReference type="eggNOG" id="ENOG502RYEW">
    <property type="taxonomic scope" value="Eukaryota"/>
</dbReference>
<keyword evidence="3" id="KW-0227">DNA damage</keyword>
<feature type="region of interest" description="Disordered" evidence="8">
    <location>
        <begin position="17"/>
        <end position="89"/>
    </location>
</feature>
<proteinExistence type="inferred from homology"/>